<dbReference type="RefSeq" id="XP_008788631.2">
    <property type="nucleotide sequence ID" value="XM_008790409.4"/>
</dbReference>
<dbReference type="Pfam" id="PF00855">
    <property type="entry name" value="PWWP"/>
    <property type="match status" value="1"/>
</dbReference>
<dbReference type="SMART" id="SM00293">
    <property type="entry name" value="PWWP"/>
    <property type="match status" value="1"/>
</dbReference>
<reference evidence="3" key="1">
    <citation type="submission" date="2025-08" db="UniProtKB">
        <authorList>
            <consortium name="RefSeq"/>
        </authorList>
    </citation>
    <scope>IDENTIFICATION</scope>
    <source>
        <tissue evidence="3">Young leaves</tissue>
    </source>
</reference>
<dbReference type="InterPro" id="IPR000313">
    <property type="entry name" value="PWWP_dom"/>
</dbReference>
<feature type="domain" description="PWWP" evidence="1">
    <location>
        <begin position="20"/>
        <end position="86"/>
    </location>
</feature>
<proteinExistence type="predicted"/>
<dbReference type="OrthoDB" id="62853at2759"/>
<name>A0A8B7BZL5_PHODC</name>
<evidence type="ECO:0000259" key="1">
    <source>
        <dbReference type="PROSITE" id="PS50812"/>
    </source>
</evidence>
<sequence>MAPGRRKGGARGKANDQLKLGDLVLAKVKGFPAWPAKISNPEDWGHSPDPKKYFVQFFGTSEISVCRVQASKSVDTSRQLKNEASW</sequence>
<protein>
    <submittedName>
        <fullName evidence="3">ENHANCER OF AG-4 protein 2-like isoform X1</fullName>
    </submittedName>
</protein>
<dbReference type="SUPFAM" id="SSF63748">
    <property type="entry name" value="Tudor/PWWP/MBT"/>
    <property type="match status" value="1"/>
</dbReference>
<dbReference type="GeneID" id="103706345"/>
<accession>A0A8B7BZL5</accession>
<keyword evidence="2" id="KW-1185">Reference proteome</keyword>
<evidence type="ECO:0000313" key="2">
    <source>
        <dbReference type="Proteomes" id="UP000228380"/>
    </source>
</evidence>
<dbReference type="Gene3D" id="2.30.30.140">
    <property type="match status" value="1"/>
</dbReference>
<dbReference type="PANTHER" id="PTHR12550:SF70">
    <property type="entry name" value="JIL-1 ANCHORING AND STABILIZING PROTEIN, ISOFORM A"/>
    <property type="match status" value="1"/>
</dbReference>
<dbReference type="PANTHER" id="PTHR12550">
    <property type="entry name" value="HEPATOMA-DERIVED GROWTH FACTOR-RELATED"/>
    <property type="match status" value="1"/>
</dbReference>
<dbReference type="Proteomes" id="UP000228380">
    <property type="component" value="Unplaced"/>
</dbReference>
<dbReference type="AlphaFoldDB" id="A0A8B7BZL5"/>
<organism evidence="2 3">
    <name type="scientific">Phoenix dactylifera</name>
    <name type="common">Date palm</name>
    <dbReference type="NCBI Taxonomy" id="42345"/>
    <lineage>
        <taxon>Eukaryota</taxon>
        <taxon>Viridiplantae</taxon>
        <taxon>Streptophyta</taxon>
        <taxon>Embryophyta</taxon>
        <taxon>Tracheophyta</taxon>
        <taxon>Spermatophyta</taxon>
        <taxon>Magnoliopsida</taxon>
        <taxon>Liliopsida</taxon>
        <taxon>Arecaceae</taxon>
        <taxon>Coryphoideae</taxon>
        <taxon>Phoeniceae</taxon>
        <taxon>Phoenix</taxon>
    </lineage>
</organism>
<dbReference type="KEGG" id="pda:103706345"/>
<gene>
    <name evidence="3" type="primary">LOC103706345</name>
</gene>
<evidence type="ECO:0000313" key="3">
    <source>
        <dbReference type="RefSeq" id="XP_008788631.2"/>
    </source>
</evidence>
<dbReference type="PROSITE" id="PS50812">
    <property type="entry name" value="PWWP"/>
    <property type="match status" value="1"/>
</dbReference>